<evidence type="ECO:0000256" key="2">
    <source>
        <dbReference type="ARBA" id="ARBA00004421"/>
    </source>
</evidence>
<feature type="compositionally biased region" description="Pro residues" evidence="6">
    <location>
        <begin position="262"/>
        <end position="273"/>
    </location>
</feature>
<evidence type="ECO:0000256" key="4">
    <source>
        <dbReference type="ARBA" id="ARBA00021397"/>
    </source>
</evidence>
<organism evidence="7 8">
    <name type="scientific">Cladobotryum mycophilum</name>
    <dbReference type="NCBI Taxonomy" id="491253"/>
    <lineage>
        <taxon>Eukaryota</taxon>
        <taxon>Fungi</taxon>
        <taxon>Dikarya</taxon>
        <taxon>Ascomycota</taxon>
        <taxon>Pezizomycotina</taxon>
        <taxon>Sordariomycetes</taxon>
        <taxon>Hypocreomycetidae</taxon>
        <taxon>Hypocreales</taxon>
        <taxon>Hypocreaceae</taxon>
        <taxon>Cladobotryum</taxon>
    </lineage>
</organism>
<feature type="compositionally biased region" description="Polar residues" evidence="6">
    <location>
        <begin position="426"/>
        <end position="435"/>
    </location>
</feature>
<dbReference type="InterPro" id="IPR024758">
    <property type="entry name" value="Inp1"/>
</dbReference>
<evidence type="ECO:0000256" key="5">
    <source>
        <dbReference type="ARBA" id="ARBA00023136"/>
    </source>
</evidence>
<evidence type="ECO:0000256" key="3">
    <source>
        <dbReference type="ARBA" id="ARBA00010707"/>
    </source>
</evidence>
<dbReference type="Pfam" id="PF12634">
    <property type="entry name" value="Inp1"/>
    <property type="match status" value="1"/>
</dbReference>
<comment type="function">
    <text evidence="1">Required for peroxisome inheritance.</text>
</comment>
<evidence type="ECO:0000313" key="7">
    <source>
        <dbReference type="EMBL" id="KAK5993138.1"/>
    </source>
</evidence>
<feature type="region of interest" description="Disordered" evidence="6">
    <location>
        <begin position="398"/>
        <end position="442"/>
    </location>
</feature>
<evidence type="ECO:0000313" key="8">
    <source>
        <dbReference type="Proteomes" id="UP001338125"/>
    </source>
</evidence>
<sequence>MGSKFVLQIRRPQYWRIELPLSTPEEGSMSQTFREVLEQILQFEKTHCPFQRPFTVFIPEQLPTIKKPWKPVPRPPIDESERPTSPTTSDLEGAMSTWYTEHGDPSMLRRLRDSNVVSTSNFQLFQDTLQFFSDAAGKIPPATSDEHHAHGDSTAVSSSSALVDGKSHPTPENTDILKYVPDNNTLVSTESQSSHEESSNRSVSKKSRSRRAAGFTPIHSGTLPPQLSLVTSPSMTDMMVHDSSNDVSSQESCHNTSSWPSPATPLPPSPPMSQPESPSVRPHYPDEAGTSTALTRRKETQKWASRGSLSIVQRAMSSLPDAVLKPQLSQPPRLNLPSTRAVRRFPMNIIIKMCQALLGIPSYLVTLMLRVTRRILRGESRGQDVGYSDDGERIPVRWDYSESESDDFGVNDESQGDSSSHRNKSRTQGSTSLDENQIWGVD</sequence>
<proteinExistence type="inferred from homology"/>
<feature type="region of interest" description="Disordered" evidence="6">
    <location>
        <begin position="67"/>
        <end position="94"/>
    </location>
</feature>
<comment type="caution">
    <text evidence="7">The sequence shown here is derived from an EMBL/GenBank/DDBJ whole genome shotgun (WGS) entry which is preliminary data.</text>
</comment>
<accession>A0ABR0SLZ8</accession>
<feature type="compositionally biased region" description="Polar residues" evidence="6">
    <location>
        <begin position="223"/>
        <end position="235"/>
    </location>
</feature>
<evidence type="ECO:0000256" key="1">
    <source>
        <dbReference type="ARBA" id="ARBA00003594"/>
    </source>
</evidence>
<keyword evidence="8" id="KW-1185">Reference proteome</keyword>
<dbReference type="Proteomes" id="UP001338125">
    <property type="component" value="Unassembled WGS sequence"/>
</dbReference>
<feature type="region of interest" description="Disordered" evidence="6">
    <location>
        <begin position="140"/>
        <end position="305"/>
    </location>
</feature>
<keyword evidence="5" id="KW-0472">Membrane</keyword>
<feature type="compositionally biased region" description="Polar residues" evidence="6">
    <location>
        <begin position="245"/>
        <end position="256"/>
    </location>
</feature>
<name>A0ABR0SLZ8_9HYPO</name>
<gene>
    <name evidence="7" type="ORF">PT974_06566</name>
</gene>
<comment type="similarity">
    <text evidence="3">Belongs to the INP1 family.</text>
</comment>
<feature type="compositionally biased region" description="Acidic residues" evidence="6">
    <location>
        <begin position="401"/>
        <end position="410"/>
    </location>
</feature>
<protein>
    <recommendedName>
        <fullName evidence="4">Inheritance of peroxisomes protein 1</fullName>
    </recommendedName>
</protein>
<comment type="subcellular location">
    <subcellularLocation>
        <location evidence="2">Peroxisome membrane</location>
        <topology evidence="2">Peripheral membrane protein</topology>
    </subcellularLocation>
</comment>
<dbReference type="EMBL" id="JAVFKD010000012">
    <property type="protein sequence ID" value="KAK5993138.1"/>
    <property type="molecule type" value="Genomic_DNA"/>
</dbReference>
<reference evidence="7 8" key="1">
    <citation type="submission" date="2024-01" db="EMBL/GenBank/DDBJ databases">
        <title>Complete genome of Cladobotryum mycophilum ATHUM6906.</title>
        <authorList>
            <person name="Christinaki A.C."/>
            <person name="Myridakis A.I."/>
            <person name="Kouvelis V.N."/>
        </authorList>
    </citation>
    <scope>NUCLEOTIDE SEQUENCE [LARGE SCALE GENOMIC DNA]</scope>
    <source>
        <strain evidence="7 8">ATHUM6906</strain>
    </source>
</reference>
<evidence type="ECO:0000256" key="6">
    <source>
        <dbReference type="SAM" id="MobiDB-lite"/>
    </source>
</evidence>